<dbReference type="EMBL" id="UOGL01000359">
    <property type="protein sequence ID" value="VAX39706.1"/>
    <property type="molecule type" value="Genomic_DNA"/>
</dbReference>
<dbReference type="SMART" id="SM00116">
    <property type="entry name" value="CBS"/>
    <property type="match status" value="2"/>
</dbReference>
<feature type="domain" description="CBS" evidence="2">
    <location>
        <begin position="46"/>
        <end position="102"/>
    </location>
</feature>
<evidence type="ECO:0000313" key="3">
    <source>
        <dbReference type="EMBL" id="VAX39706.1"/>
    </source>
</evidence>
<dbReference type="InterPro" id="IPR046342">
    <property type="entry name" value="CBS_dom_sf"/>
</dbReference>
<dbReference type="Pfam" id="PF00571">
    <property type="entry name" value="CBS"/>
    <property type="match status" value="2"/>
</dbReference>
<dbReference type="PANTHER" id="PTHR48108">
    <property type="entry name" value="CBS DOMAIN-CONTAINING PROTEIN CBSX2, CHLOROPLASTIC"/>
    <property type="match status" value="1"/>
</dbReference>
<keyword evidence="1" id="KW-0677">Repeat</keyword>
<sequence>MLCPDCGFDNIEGIDACDACGQPMTSLDISPSELEESISRHSISVLNPRQPESVEATTTLREAIKQLVAGEAGSLLVLDKGSLIGIVTDRDILTKVSAHLELLDQPVTTVMTTQPAVVSRSDSIAYCLRTMDLGGYRHLPVVDEQMVPTGIITVRDILRFLCVRFAEIRSALQ</sequence>
<evidence type="ECO:0000259" key="2">
    <source>
        <dbReference type="PROSITE" id="PS51371"/>
    </source>
</evidence>
<protein>
    <recommendedName>
        <fullName evidence="2">CBS domain-containing protein</fullName>
    </recommendedName>
</protein>
<reference evidence="3" key="1">
    <citation type="submission" date="2018-06" db="EMBL/GenBank/DDBJ databases">
        <authorList>
            <person name="Zhirakovskaya E."/>
        </authorList>
    </citation>
    <scope>NUCLEOTIDE SEQUENCE</scope>
</reference>
<organism evidence="3">
    <name type="scientific">hydrothermal vent metagenome</name>
    <dbReference type="NCBI Taxonomy" id="652676"/>
    <lineage>
        <taxon>unclassified sequences</taxon>
        <taxon>metagenomes</taxon>
        <taxon>ecological metagenomes</taxon>
    </lineage>
</organism>
<proteinExistence type="predicted"/>
<dbReference type="AlphaFoldDB" id="A0A3B1DA35"/>
<dbReference type="Gene3D" id="3.10.580.10">
    <property type="entry name" value="CBS-domain"/>
    <property type="match status" value="1"/>
</dbReference>
<dbReference type="InterPro" id="IPR051462">
    <property type="entry name" value="CBS_domain-containing"/>
</dbReference>
<dbReference type="PROSITE" id="PS51371">
    <property type="entry name" value="CBS"/>
    <property type="match status" value="2"/>
</dbReference>
<gene>
    <name evidence="3" type="ORF">MNBD_PLANCTO02-656</name>
</gene>
<accession>A0A3B1DA35</accession>
<dbReference type="PANTHER" id="PTHR48108:SF26">
    <property type="entry name" value="CBS DOMAIN-CONTAINING PROTEIN DDB_G0289609"/>
    <property type="match status" value="1"/>
</dbReference>
<dbReference type="InterPro" id="IPR000644">
    <property type="entry name" value="CBS_dom"/>
</dbReference>
<evidence type="ECO:0000256" key="1">
    <source>
        <dbReference type="ARBA" id="ARBA00022737"/>
    </source>
</evidence>
<dbReference type="SUPFAM" id="SSF54631">
    <property type="entry name" value="CBS-domain pair"/>
    <property type="match status" value="1"/>
</dbReference>
<name>A0A3B1DA35_9ZZZZ</name>
<feature type="domain" description="CBS" evidence="2">
    <location>
        <begin position="111"/>
        <end position="167"/>
    </location>
</feature>